<dbReference type="EMBL" id="DS480417">
    <property type="protein sequence ID" value="EDO16776.1"/>
    <property type="molecule type" value="Genomic_DNA"/>
</dbReference>
<dbReference type="GO" id="GO:0046983">
    <property type="term" value="F:protein dimerization activity"/>
    <property type="evidence" value="ECO:0007669"/>
    <property type="project" value="InterPro"/>
</dbReference>
<feature type="compositionally biased region" description="Low complexity" evidence="1">
    <location>
        <begin position="216"/>
        <end position="227"/>
    </location>
</feature>
<dbReference type="PANTHER" id="PTHR47336:SF2">
    <property type="entry name" value="TRANSCRIPTION FACTOR HMS1-RELATED"/>
    <property type="match status" value="1"/>
</dbReference>
<gene>
    <name evidence="3" type="ORF">Kpol_526p29</name>
</gene>
<dbReference type="HOGENOM" id="CLU_824385_0_0_1"/>
<dbReference type="Gene3D" id="4.10.280.10">
    <property type="entry name" value="Helix-loop-helix DNA-binding domain"/>
    <property type="match status" value="1"/>
</dbReference>
<accession>A7TLT4</accession>
<dbReference type="InterPro" id="IPR011598">
    <property type="entry name" value="bHLH_dom"/>
</dbReference>
<dbReference type="GeneID" id="5544935"/>
<dbReference type="STRING" id="436907.A7TLT4"/>
<evidence type="ECO:0000313" key="4">
    <source>
        <dbReference type="Proteomes" id="UP000000267"/>
    </source>
</evidence>
<dbReference type="Pfam" id="PF00010">
    <property type="entry name" value="HLH"/>
    <property type="match status" value="1"/>
</dbReference>
<dbReference type="eggNOG" id="KOG2588">
    <property type="taxonomic scope" value="Eukaryota"/>
</dbReference>
<dbReference type="SUPFAM" id="SSF47459">
    <property type="entry name" value="HLH, helix-loop-helix DNA-binding domain"/>
    <property type="match status" value="1"/>
</dbReference>
<dbReference type="RefSeq" id="XP_001644634.1">
    <property type="nucleotide sequence ID" value="XM_001644584.1"/>
</dbReference>
<dbReference type="InterPro" id="IPR052099">
    <property type="entry name" value="Regulatory_TF_Diverse"/>
</dbReference>
<dbReference type="InterPro" id="IPR036638">
    <property type="entry name" value="HLH_DNA-bd_sf"/>
</dbReference>
<dbReference type="Proteomes" id="UP000000267">
    <property type="component" value="Unassembled WGS sequence"/>
</dbReference>
<dbReference type="PROSITE" id="PS50888">
    <property type="entry name" value="BHLH"/>
    <property type="match status" value="1"/>
</dbReference>
<evidence type="ECO:0000259" key="2">
    <source>
        <dbReference type="PROSITE" id="PS50888"/>
    </source>
</evidence>
<feature type="domain" description="BHLH" evidence="2">
    <location>
        <begin position="240"/>
        <end position="315"/>
    </location>
</feature>
<sequence>MALTSECLIRDNNLLFTNKNKYIDVSSSYPSMDLMQNNTINNNNQNSNMTGMVNYSKNQKHSLNQYPVNANDNNGNFESKQLQESAVIAQENVAISNDLTFSDITDLSQKSSFPDFNEPIQFQNDMNFLSKSSSISPYEDQYDGEMPEGMVKKEFPGKPEYMMMFENYFPLVNNNNSNINYVNGLKNNNPNLDIQANMKNGTLVPHNVNIPNQINTPKSTSSTPKSSMEPNLKRICKPKREKKANNIIEKRYRSNINDKMTYLKKLVPSLRVASKREEGIPIMVEDSMDLDGLQPARKLNKASILLKTIEYIKHLENKCYDIKIENQSLKTCLSQKK</sequence>
<reference evidence="3 4" key="1">
    <citation type="journal article" date="2007" name="Proc. Natl. Acad. Sci. U.S.A.">
        <title>Independent sorting-out of thousands of duplicated gene pairs in two yeast species descended from a whole-genome duplication.</title>
        <authorList>
            <person name="Scannell D.R."/>
            <person name="Frank A.C."/>
            <person name="Conant G.C."/>
            <person name="Byrne K.P."/>
            <person name="Woolfit M."/>
            <person name="Wolfe K.H."/>
        </authorList>
    </citation>
    <scope>NUCLEOTIDE SEQUENCE [LARGE SCALE GENOMIC DNA]</scope>
    <source>
        <strain evidence="4">ATCC 22028 / DSM 70294 / BCRC 21397 / CBS 2163 / NBRC 10782 / NRRL Y-8283 / UCD 57-17</strain>
    </source>
</reference>
<dbReference type="SMART" id="SM00353">
    <property type="entry name" value="HLH"/>
    <property type="match status" value="1"/>
</dbReference>
<organism evidence="4">
    <name type="scientific">Vanderwaltozyma polyspora (strain ATCC 22028 / DSM 70294 / BCRC 21397 / CBS 2163 / NBRC 10782 / NRRL Y-8283 / UCD 57-17)</name>
    <name type="common">Kluyveromyces polysporus</name>
    <dbReference type="NCBI Taxonomy" id="436907"/>
    <lineage>
        <taxon>Eukaryota</taxon>
        <taxon>Fungi</taxon>
        <taxon>Dikarya</taxon>
        <taxon>Ascomycota</taxon>
        <taxon>Saccharomycotina</taxon>
        <taxon>Saccharomycetes</taxon>
        <taxon>Saccharomycetales</taxon>
        <taxon>Saccharomycetaceae</taxon>
        <taxon>Vanderwaltozyma</taxon>
    </lineage>
</organism>
<name>A7TLT4_VANPO</name>
<dbReference type="OrthoDB" id="2133190at2759"/>
<proteinExistence type="predicted"/>
<dbReference type="KEGG" id="vpo:Kpol_526p29"/>
<evidence type="ECO:0000313" key="3">
    <source>
        <dbReference type="EMBL" id="EDO16776.1"/>
    </source>
</evidence>
<dbReference type="PANTHER" id="PTHR47336">
    <property type="entry name" value="TRANSCRIPTION FACTOR HMS1-RELATED"/>
    <property type="match status" value="1"/>
</dbReference>
<feature type="region of interest" description="Disordered" evidence="1">
    <location>
        <begin position="209"/>
        <end position="230"/>
    </location>
</feature>
<protein>
    <recommendedName>
        <fullName evidence="2">BHLH domain-containing protein</fullName>
    </recommendedName>
</protein>
<dbReference type="AlphaFoldDB" id="A7TLT4"/>
<keyword evidence="4" id="KW-1185">Reference proteome</keyword>
<evidence type="ECO:0000256" key="1">
    <source>
        <dbReference type="SAM" id="MobiDB-lite"/>
    </source>
</evidence>
<dbReference type="InParanoid" id="A7TLT4"/>